<dbReference type="CDD" id="cd18186">
    <property type="entry name" value="BTB_POZ_ZBTB_KLHL-like"/>
    <property type="match status" value="1"/>
</dbReference>
<dbReference type="InterPro" id="IPR000210">
    <property type="entry name" value="BTB/POZ_dom"/>
</dbReference>
<dbReference type="AlphaFoldDB" id="A0AAD4MAX5"/>
<feature type="domain" description="BTB" evidence="1">
    <location>
        <begin position="22"/>
        <end position="85"/>
    </location>
</feature>
<dbReference type="Pfam" id="PF00651">
    <property type="entry name" value="BTB"/>
    <property type="match status" value="1"/>
</dbReference>
<sequence>MSMCPEEHPPSAFGAPFDDDDADVILRSSDKVDFYVYRSILSKASPVFKIMFSLRQPSGTSKNQHSVVDLTEKGSVVAALLMSIYPAVSLSTEPKTFADAIAVLMAAQKYDMATVFRNDASLRIIRENPVEAFCALYSPHQDMGEAACKAAKASLEHPLELDAIGDKLKYTNGYALHRLWKYHRACSEAAIVPISTTDLSWITPEQSDLRELVYTRGVSTHRNSNCDLHLVAVGGKTWQWNTLWLSYMERARAAVGKRPCGEAVSHPDVLKPSYVFTKCRGCHNSILGLMEFSHYLEEEIDRRVSKVQL</sequence>
<dbReference type="SMART" id="SM00225">
    <property type="entry name" value="BTB"/>
    <property type="match status" value="1"/>
</dbReference>
<name>A0AAD4MAX5_9AGAM</name>
<protein>
    <recommendedName>
        <fullName evidence="1">BTB domain-containing protein</fullName>
    </recommendedName>
</protein>
<organism evidence="2 3">
    <name type="scientific">Multifurca ochricompacta</name>
    <dbReference type="NCBI Taxonomy" id="376703"/>
    <lineage>
        <taxon>Eukaryota</taxon>
        <taxon>Fungi</taxon>
        <taxon>Dikarya</taxon>
        <taxon>Basidiomycota</taxon>
        <taxon>Agaricomycotina</taxon>
        <taxon>Agaricomycetes</taxon>
        <taxon>Russulales</taxon>
        <taxon>Russulaceae</taxon>
        <taxon>Multifurca</taxon>
    </lineage>
</organism>
<proteinExistence type="predicted"/>
<evidence type="ECO:0000313" key="2">
    <source>
        <dbReference type="EMBL" id="KAI0305827.1"/>
    </source>
</evidence>
<dbReference type="Gene3D" id="3.30.710.10">
    <property type="entry name" value="Potassium Channel Kv1.1, Chain A"/>
    <property type="match status" value="1"/>
</dbReference>
<dbReference type="InterPro" id="IPR011333">
    <property type="entry name" value="SKP1/BTB/POZ_sf"/>
</dbReference>
<dbReference type="Proteomes" id="UP001203297">
    <property type="component" value="Unassembled WGS sequence"/>
</dbReference>
<evidence type="ECO:0000259" key="1">
    <source>
        <dbReference type="PROSITE" id="PS50097"/>
    </source>
</evidence>
<evidence type="ECO:0000313" key="3">
    <source>
        <dbReference type="Proteomes" id="UP001203297"/>
    </source>
</evidence>
<gene>
    <name evidence="2" type="ORF">B0F90DRAFT_929092</name>
</gene>
<comment type="caution">
    <text evidence="2">The sequence shown here is derived from an EMBL/GenBank/DDBJ whole genome shotgun (WGS) entry which is preliminary data.</text>
</comment>
<keyword evidence="3" id="KW-1185">Reference proteome</keyword>
<dbReference type="SUPFAM" id="SSF54695">
    <property type="entry name" value="POZ domain"/>
    <property type="match status" value="1"/>
</dbReference>
<dbReference type="EMBL" id="WTXG01000004">
    <property type="protein sequence ID" value="KAI0305827.1"/>
    <property type="molecule type" value="Genomic_DNA"/>
</dbReference>
<dbReference type="PROSITE" id="PS50097">
    <property type="entry name" value="BTB"/>
    <property type="match status" value="1"/>
</dbReference>
<reference evidence="2" key="1">
    <citation type="journal article" date="2022" name="New Phytol.">
        <title>Evolutionary transition to the ectomycorrhizal habit in the genomes of a hyperdiverse lineage of mushroom-forming fungi.</title>
        <authorList>
            <person name="Looney B."/>
            <person name="Miyauchi S."/>
            <person name="Morin E."/>
            <person name="Drula E."/>
            <person name="Courty P.E."/>
            <person name="Kohler A."/>
            <person name="Kuo A."/>
            <person name="LaButti K."/>
            <person name="Pangilinan J."/>
            <person name="Lipzen A."/>
            <person name="Riley R."/>
            <person name="Andreopoulos W."/>
            <person name="He G."/>
            <person name="Johnson J."/>
            <person name="Nolan M."/>
            <person name="Tritt A."/>
            <person name="Barry K.W."/>
            <person name="Grigoriev I.V."/>
            <person name="Nagy L.G."/>
            <person name="Hibbett D."/>
            <person name="Henrissat B."/>
            <person name="Matheny P.B."/>
            <person name="Labbe J."/>
            <person name="Martin F.M."/>
        </authorList>
    </citation>
    <scope>NUCLEOTIDE SEQUENCE</scope>
    <source>
        <strain evidence="2">BPL690</strain>
    </source>
</reference>
<accession>A0AAD4MAX5</accession>